<proteinExistence type="predicted"/>
<comment type="caution">
    <text evidence="2">The sequence shown here is derived from an EMBL/GenBank/DDBJ whole genome shotgun (WGS) entry which is preliminary data.</text>
</comment>
<evidence type="ECO:0000313" key="2">
    <source>
        <dbReference type="EMBL" id="KAL3831790.1"/>
    </source>
</evidence>
<protein>
    <submittedName>
        <fullName evidence="2">Uncharacterized protein</fullName>
    </submittedName>
</protein>
<keyword evidence="3" id="KW-1185">Reference proteome</keyword>
<reference evidence="2 3" key="1">
    <citation type="submission" date="2024-11" db="EMBL/GenBank/DDBJ databases">
        <title>Chromosome-level genome assembly of the freshwater bivalve Anodonta woodiana.</title>
        <authorList>
            <person name="Chen X."/>
        </authorList>
    </citation>
    <scope>NUCLEOTIDE SEQUENCE [LARGE SCALE GENOMIC DNA]</scope>
    <source>
        <strain evidence="2">MN2024</strain>
        <tissue evidence="2">Gills</tissue>
    </source>
</reference>
<evidence type="ECO:0000256" key="1">
    <source>
        <dbReference type="SAM" id="MobiDB-lite"/>
    </source>
</evidence>
<accession>A0ABD3T5C4</accession>
<feature type="region of interest" description="Disordered" evidence="1">
    <location>
        <begin position="366"/>
        <end position="388"/>
    </location>
</feature>
<feature type="compositionally biased region" description="Polar residues" evidence="1">
    <location>
        <begin position="510"/>
        <end position="520"/>
    </location>
</feature>
<feature type="region of interest" description="Disordered" evidence="1">
    <location>
        <begin position="192"/>
        <end position="258"/>
    </location>
</feature>
<feature type="region of interest" description="Disordered" evidence="1">
    <location>
        <begin position="508"/>
        <end position="559"/>
    </location>
</feature>
<feature type="compositionally biased region" description="Polar residues" evidence="1">
    <location>
        <begin position="234"/>
        <end position="256"/>
    </location>
</feature>
<name>A0ABD3T5C4_SINWO</name>
<feature type="compositionally biased region" description="Polar residues" evidence="1">
    <location>
        <begin position="528"/>
        <end position="555"/>
    </location>
</feature>
<feature type="compositionally biased region" description="Basic and acidic residues" evidence="1">
    <location>
        <begin position="208"/>
        <end position="233"/>
    </location>
</feature>
<evidence type="ECO:0000313" key="3">
    <source>
        <dbReference type="Proteomes" id="UP001634394"/>
    </source>
</evidence>
<gene>
    <name evidence="2" type="ORF">ACJMK2_023494</name>
</gene>
<dbReference type="Proteomes" id="UP001634394">
    <property type="component" value="Unassembled WGS sequence"/>
</dbReference>
<organism evidence="2 3">
    <name type="scientific">Sinanodonta woodiana</name>
    <name type="common">Chinese pond mussel</name>
    <name type="synonym">Anodonta woodiana</name>
    <dbReference type="NCBI Taxonomy" id="1069815"/>
    <lineage>
        <taxon>Eukaryota</taxon>
        <taxon>Metazoa</taxon>
        <taxon>Spiralia</taxon>
        <taxon>Lophotrochozoa</taxon>
        <taxon>Mollusca</taxon>
        <taxon>Bivalvia</taxon>
        <taxon>Autobranchia</taxon>
        <taxon>Heteroconchia</taxon>
        <taxon>Palaeoheterodonta</taxon>
        <taxon>Unionida</taxon>
        <taxon>Unionoidea</taxon>
        <taxon>Unionidae</taxon>
        <taxon>Unioninae</taxon>
        <taxon>Sinanodonta</taxon>
    </lineage>
</organism>
<dbReference type="EMBL" id="JBJQND010000019">
    <property type="protein sequence ID" value="KAL3831790.1"/>
    <property type="molecule type" value="Genomic_DNA"/>
</dbReference>
<sequence length="579" mass="66525">MKELDLVVVQELDLVLRYVETVGLQYVTEFHTDDGQMTRFVCNLCECWCDGKTIIPHLTGLKHRQNYFEEEHPHIYNHITSFNLKKSKAELTESVTLFAKDVEEKEGQKEVKIRHYVAVEDKKVFSVKEETSKKDLAGKHKAFEAKMAEQEQNGKIILSNSCTDFICFCFANLKKSRIDKISLDTKGGVRGFERPKRGKFDGTGPRRHWQEGLERDNGSGRHARFEDKFRETPDIQSKNWQNKRQGTHQPPHSSYNHYDDKYEDMEQSVTDQEMARYHDNPSEKKFMMSASYDARPSMEELDNRYKHQLMQQFPRANGRQQWEFEESHIQTRPKNTLRQNLFVGFDSSTEQYKNQLQPRLQQPPLLQQQQRGKVSTPFEHEGRAEDVNSTTHKGILSDIEYIMQTGNKNVADTLKHQAASMINSENDADVAFQVSKMLTQALIQYRLKNLSPNMSGKGVKVNPSQLPNLTQLMQHITTGSTQITTIRSLVMSDTGTGQGIHQETTRHMWSHQQQTPTSTVLKRHLGPGSQQGTSSLRVSAQAKTPKVSQRPQPSEQALRDLRKKAEAILNKCLSSNTTQ</sequence>
<dbReference type="AlphaFoldDB" id="A0ABD3T5C4"/>